<name>A0A8S5RSI0_9CAUD</name>
<organism evidence="1">
    <name type="scientific">Siphoviridae sp. ctES717</name>
    <dbReference type="NCBI Taxonomy" id="2827564"/>
    <lineage>
        <taxon>Viruses</taxon>
        <taxon>Duplodnaviria</taxon>
        <taxon>Heunggongvirae</taxon>
        <taxon>Uroviricota</taxon>
        <taxon>Caudoviricetes</taxon>
    </lineage>
</organism>
<dbReference type="EMBL" id="BK057795">
    <property type="protein sequence ID" value="DAE92225.1"/>
    <property type="molecule type" value="Genomic_DNA"/>
</dbReference>
<evidence type="ECO:0000313" key="1">
    <source>
        <dbReference type="EMBL" id="DAE92225.1"/>
    </source>
</evidence>
<reference evidence="1" key="1">
    <citation type="journal article" date="2021" name="Proc. Natl. Acad. Sci. U.S.A.">
        <title>A Catalog of Tens of Thousands of Viruses from Human Metagenomes Reveals Hidden Associations with Chronic Diseases.</title>
        <authorList>
            <person name="Tisza M.J."/>
            <person name="Buck C.B."/>
        </authorList>
    </citation>
    <scope>NUCLEOTIDE SEQUENCE</scope>
    <source>
        <strain evidence="1">CtES717</strain>
    </source>
</reference>
<sequence>MALLFYYSGEIMNLERCIRTQCKMCRFYNKCFKKKNEKKKKKKEIL</sequence>
<protein>
    <submittedName>
        <fullName evidence="1">Uncharacterized protein</fullName>
    </submittedName>
</protein>
<accession>A0A8S5RSI0</accession>
<proteinExistence type="predicted"/>